<dbReference type="PANTHER" id="PTHR43418">
    <property type="entry name" value="MULTIFUNCTIONAL TRYPTOPHAN BIOSYNTHESIS PROTEIN-RELATED"/>
    <property type="match status" value="1"/>
</dbReference>
<evidence type="ECO:0000259" key="3">
    <source>
        <dbReference type="Pfam" id="PF00117"/>
    </source>
</evidence>
<dbReference type="Proteomes" id="UP000094828">
    <property type="component" value="Unassembled WGS sequence"/>
</dbReference>
<accession>A0A1C3E4I6</accession>
<dbReference type="STRING" id="1841610.A6X21_14925"/>
<organism evidence="4 5">
    <name type="scientific">Planctopirus hydrillae</name>
    <dbReference type="NCBI Taxonomy" id="1841610"/>
    <lineage>
        <taxon>Bacteria</taxon>
        <taxon>Pseudomonadati</taxon>
        <taxon>Planctomycetota</taxon>
        <taxon>Planctomycetia</taxon>
        <taxon>Planctomycetales</taxon>
        <taxon>Planctomycetaceae</taxon>
        <taxon>Planctopirus</taxon>
    </lineage>
</organism>
<sequence length="225" mass="24306">MLLIIDNYDSFVQNVARYLVELGQSVRVVRNDLLSIQQIIELAPSAIVISPGPCSPTEAGISLEVIKQLSGQIPILGICLGHQAIGAAFGGKVVRAHRPLHGESSSVTHQGHALFHGLPETFQAGRYHSLVIDHHDLPDELEPLAWTLDAPHDIPVLMAVGHRTHATFGVQFHPESILTQGGHRLLSNFLNLAKLPSSNHPAESKVESHPPETGNSVAGRAAVFW</sequence>
<dbReference type="InterPro" id="IPR017926">
    <property type="entry name" value="GATASE"/>
</dbReference>
<dbReference type="SUPFAM" id="SSF52317">
    <property type="entry name" value="Class I glutamine amidotransferase-like"/>
    <property type="match status" value="1"/>
</dbReference>
<dbReference type="Pfam" id="PF00117">
    <property type="entry name" value="GATase"/>
    <property type="match status" value="1"/>
</dbReference>
<dbReference type="RefSeq" id="WP_068853378.1">
    <property type="nucleotide sequence ID" value="NZ_LYDR01000158.1"/>
</dbReference>
<dbReference type="GO" id="GO:0000162">
    <property type="term" value="P:L-tryptophan biosynthetic process"/>
    <property type="evidence" value="ECO:0007669"/>
    <property type="project" value="TreeGrafter"/>
</dbReference>
<evidence type="ECO:0000313" key="5">
    <source>
        <dbReference type="Proteomes" id="UP000094828"/>
    </source>
</evidence>
<dbReference type="NCBIfam" id="TIGR00566">
    <property type="entry name" value="trpG_papA"/>
    <property type="match status" value="1"/>
</dbReference>
<dbReference type="Gene3D" id="3.40.50.880">
    <property type="match status" value="1"/>
</dbReference>
<dbReference type="GO" id="GO:0004049">
    <property type="term" value="F:anthranilate synthase activity"/>
    <property type="evidence" value="ECO:0007669"/>
    <property type="project" value="TreeGrafter"/>
</dbReference>
<keyword evidence="1" id="KW-0315">Glutamine amidotransferase</keyword>
<dbReference type="CDD" id="cd01743">
    <property type="entry name" value="GATase1_Anthranilate_Synthase"/>
    <property type="match status" value="1"/>
</dbReference>
<dbReference type="PRINTS" id="PR00096">
    <property type="entry name" value="GATASE"/>
</dbReference>
<evidence type="ECO:0000256" key="2">
    <source>
        <dbReference type="SAM" id="MobiDB-lite"/>
    </source>
</evidence>
<dbReference type="InterPro" id="IPR050472">
    <property type="entry name" value="Anth_synth/Amidotransfase"/>
</dbReference>
<feature type="region of interest" description="Disordered" evidence="2">
    <location>
        <begin position="198"/>
        <end position="218"/>
    </location>
</feature>
<dbReference type="PRINTS" id="PR00099">
    <property type="entry name" value="CPSGATASE"/>
</dbReference>
<dbReference type="OrthoDB" id="9804328at2"/>
<dbReference type="PRINTS" id="PR00097">
    <property type="entry name" value="ANTSNTHASEII"/>
</dbReference>
<gene>
    <name evidence="4" type="ORF">A6X21_14925</name>
</gene>
<reference evidence="4 5" key="1">
    <citation type="submission" date="2016-05" db="EMBL/GenBank/DDBJ databases">
        <title>Genomic and physiological characterization of Planctopirus sp. isolated from fresh water lake.</title>
        <authorList>
            <person name="Subhash Y."/>
            <person name="Ramana C."/>
        </authorList>
    </citation>
    <scope>NUCLEOTIDE SEQUENCE [LARGE SCALE GENOMIC DNA]</scope>
    <source>
        <strain evidence="4 5">JC280</strain>
    </source>
</reference>
<evidence type="ECO:0000313" key="4">
    <source>
        <dbReference type="EMBL" id="ODA28140.1"/>
    </source>
</evidence>
<dbReference type="InterPro" id="IPR029062">
    <property type="entry name" value="Class_I_gatase-like"/>
</dbReference>
<name>A0A1C3E4I6_9PLAN</name>
<evidence type="ECO:0000256" key="1">
    <source>
        <dbReference type="ARBA" id="ARBA00022962"/>
    </source>
</evidence>
<dbReference type="AlphaFoldDB" id="A0A1C3E4I6"/>
<dbReference type="PANTHER" id="PTHR43418:SF4">
    <property type="entry name" value="MULTIFUNCTIONAL TRYPTOPHAN BIOSYNTHESIS PROTEIN"/>
    <property type="match status" value="1"/>
</dbReference>
<dbReference type="PROSITE" id="PS51273">
    <property type="entry name" value="GATASE_TYPE_1"/>
    <property type="match status" value="1"/>
</dbReference>
<comment type="caution">
    <text evidence="4">The sequence shown here is derived from an EMBL/GenBank/DDBJ whole genome shotgun (WGS) entry which is preliminary data.</text>
</comment>
<keyword evidence="5" id="KW-1185">Reference proteome</keyword>
<dbReference type="GO" id="GO:0005829">
    <property type="term" value="C:cytosol"/>
    <property type="evidence" value="ECO:0007669"/>
    <property type="project" value="TreeGrafter"/>
</dbReference>
<dbReference type="FunFam" id="3.40.50.880:FF:000003">
    <property type="entry name" value="Anthranilate synthase component II"/>
    <property type="match status" value="1"/>
</dbReference>
<feature type="domain" description="Glutamine amidotransferase" evidence="3">
    <location>
        <begin position="3"/>
        <end position="190"/>
    </location>
</feature>
<dbReference type="EMBL" id="LYDR01000158">
    <property type="protein sequence ID" value="ODA28140.1"/>
    <property type="molecule type" value="Genomic_DNA"/>
</dbReference>
<protein>
    <submittedName>
        <fullName evidence="4">Anthranilate synthase component 2</fullName>
    </submittedName>
</protein>
<proteinExistence type="predicted"/>
<dbReference type="InterPro" id="IPR006221">
    <property type="entry name" value="TrpG/PapA_dom"/>
</dbReference>